<accession>A0A2M6WC89</accession>
<organism evidence="1 2">
    <name type="scientific">Candidatus Komeilibacteria bacterium CG10_big_fil_rev_8_21_14_0_10_41_13</name>
    <dbReference type="NCBI Taxonomy" id="1974476"/>
    <lineage>
        <taxon>Bacteria</taxon>
        <taxon>Candidatus Komeiliibacteriota</taxon>
    </lineage>
</organism>
<dbReference type="AlphaFoldDB" id="A0A2M6WC89"/>
<sequence length="93" mass="10363">MPLAICVIVKIPIVRIMAILMAIVEITIDNQSVADQQSMLILKLKPVKNRLAIIKVSSQIGITNHHLDNSKRLKVIIQEIVIMAKPIIFKAIS</sequence>
<evidence type="ECO:0000313" key="2">
    <source>
        <dbReference type="Proteomes" id="UP000230543"/>
    </source>
</evidence>
<evidence type="ECO:0000313" key="1">
    <source>
        <dbReference type="EMBL" id="PIT90412.1"/>
    </source>
</evidence>
<name>A0A2M6WC89_9BACT</name>
<proteinExistence type="predicted"/>
<gene>
    <name evidence="1" type="ORF">COU22_02315</name>
</gene>
<dbReference type="EMBL" id="PFBO01000079">
    <property type="protein sequence ID" value="PIT90412.1"/>
    <property type="molecule type" value="Genomic_DNA"/>
</dbReference>
<reference evidence="2" key="1">
    <citation type="submission" date="2017-09" db="EMBL/GenBank/DDBJ databases">
        <title>Depth-based differentiation of microbial function through sediment-hosted aquifers and enrichment of novel symbionts in the deep terrestrial subsurface.</title>
        <authorList>
            <person name="Probst A.J."/>
            <person name="Ladd B."/>
            <person name="Jarett J.K."/>
            <person name="Geller-Mcgrath D.E."/>
            <person name="Sieber C.M.K."/>
            <person name="Emerson J.B."/>
            <person name="Anantharaman K."/>
            <person name="Thomas B.C."/>
            <person name="Malmstrom R."/>
            <person name="Stieglmeier M."/>
            <person name="Klingl A."/>
            <person name="Woyke T."/>
            <person name="Ryan C.M."/>
            <person name="Banfield J.F."/>
        </authorList>
    </citation>
    <scope>NUCLEOTIDE SEQUENCE [LARGE SCALE GENOMIC DNA]</scope>
</reference>
<comment type="caution">
    <text evidence="1">The sequence shown here is derived from an EMBL/GenBank/DDBJ whole genome shotgun (WGS) entry which is preliminary data.</text>
</comment>
<dbReference type="Proteomes" id="UP000230543">
    <property type="component" value="Unassembled WGS sequence"/>
</dbReference>
<protein>
    <submittedName>
        <fullName evidence="1">Uncharacterized protein</fullName>
    </submittedName>
</protein>